<protein>
    <submittedName>
        <fullName evidence="1">Uncharacterized protein</fullName>
    </submittedName>
</protein>
<gene>
    <name evidence="1" type="ORF">ACFPOF_06280</name>
</gene>
<dbReference type="RefSeq" id="WP_378130698.1">
    <property type="nucleotide sequence ID" value="NZ_JBHSMI010000012.1"/>
</dbReference>
<dbReference type="EMBL" id="JBHSMI010000012">
    <property type="protein sequence ID" value="MFC5402339.1"/>
    <property type="molecule type" value="Genomic_DNA"/>
</dbReference>
<evidence type="ECO:0000313" key="1">
    <source>
        <dbReference type="EMBL" id="MFC5402339.1"/>
    </source>
</evidence>
<name>A0ABW0HM69_9BACL</name>
<comment type="caution">
    <text evidence="1">The sequence shown here is derived from an EMBL/GenBank/DDBJ whole genome shotgun (WGS) entry which is preliminary data.</text>
</comment>
<proteinExistence type="predicted"/>
<keyword evidence="2" id="KW-1185">Reference proteome</keyword>
<evidence type="ECO:0000313" key="2">
    <source>
        <dbReference type="Proteomes" id="UP001596113"/>
    </source>
</evidence>
<dbReference type="Proteomes" id="UP001596113">
    <property type="component" value="Unassembled WGS sequence"/>
</dbReference>
<sequence>MIVGLYFCDCGESYVADVASQEVLCLKCHTSLKLVTDPSLKMLSRLENRQLEHLWKLFSKVSFDPSNEEITERFLCWLPTTNRFAIWLWFAKQYQGTFADLPGKLIWQEKGRQYANDCDCGQHVPVGQSCYFNEKHSKVRCDTCGKREMLDLWLLEGYRNPWIRGASDPEFDRTSFCFIDTVVELLEKFRHGNWSLGNAFVYKNLVFINQVNGGDEWMAIKDWCPFDSITFRAVLRHGDENGRKYIRKLLNYPIDDRSMPNYWLADALS</sequence>
<reference evidence="2" key="1">
    <citation type="journal article" date="2019" name="Int. J. Syst. Evol. Microbiol.">
        <title>The Global Catalogue of Microorganisms (GCM) 10K type strain sequencing project: providing services to taxonomists for standard genome sequencing and annotation.</title>
        <authorList>
            <consortium name="The Broad Institute Genomics Platform"/>
            <consortium name="The Broad Institute Genome Sequencing Center for Infectious Disease"/>
            <person name="Wu L."/>
            <person name="Ma J."/>
        </authorList>
    </citation>
    <scope>NUCLEOTIDE SEQUENCE [LARGE SCALE GENOMIC DNA]</scope>
    <source>
        <strain evidence="2">CGMCC 1.18575</strain>
    </source>
</reference>
<organism evidence="1 2">
    <name type="scientific">Cohnella soli</name>
    <dbReference type="NCBI Taxonomy" id="425005"/>
    <lineage>
        <taxon>Bacteria</taxon>
        <taxon>Bacillati</taxon>
        <taxon>Bacillota</taxon>
        <taxon>Bacilli</taxon>
        <taxon>Bacillales</taxon>
        <taxon>Paenibacillaceae</taxon>
        <taxon>Cohnella</taxon>
    </lineage>
</organism>
<accession>A0ABW0HM69</accession>